<dbReference type="EMBL" id="HACG01030600">
    <property type="protein sequence ID" value="CEK77465.1"/>
    <property type="molecule type" value="Transcribed_RNA"/>
</dbReference>
<feature type="non-terminal residue" evidence="2">
    <location>
        <position position="1"/>
    </location>
</feature>
<reference evidence="2" key="1">
    <citation type="submission" date="2014-12" db="EMBL/GenBank/DDBJ databases">
        <title>Insight into the proteome of Arion vulgaris.</title>
        <authorList>
            <person name="Aradska J."/>
            <person name="Bulat T."/>
            <person name="Smidak R."/>
            <person name="Sarate P."/>
            <person name="Gangsoo J."/>
            <person name="Sialana F."/>
            <person name="Bilban M."/>
            <person name="Lubec G."/>
        </authorList>
    </citation>
    <scope>NUCLEOTIDE SEQUENCE</scope>
    <source>
        <tissue evidence="2">Skin</tissue>
    </source>
</reference>
<evidence type="ECO:0000256" key="1">
    <source>
        <dbReference type="SAM" id="MobiDB-lite"/>
    </source>
</evidence>
<feature type="non-terminal residue" evidence="2">
    <location>
        <position position="201"/>
    </location>
</feature>
<feature type="region of interest" description="Disordered" evidence="1">
    <location>
        <begin position="60"/>
        <end position="109"/>
    </location>
</feature>
<name>A0A0B7AC04_9EUPU</name>
<sequence>ERQEVRGRTVQMPVSRQHSQHAYGELPIGHDTFTKSQSLPPQVTQNYSEVMQDQRNIWEFERRSRSRTPELAERPRSLSAGAPTRQRFSHSPDRLPTPERVPLNPIPENRQLLEGYREQGNYYETVGPGTYRGQYPSGIYESPVPYQGYPPSQGPSQQTYIARSTRAPTIAHPQRAIAPGHDIRESPRGSNANRHSLAFAP</sequence>
<gene>
    <name evidence="2" type="primary">ORF104769</name>
</gene>
<feature type="region of interest" description="Disordered" evidence="1">
    <location>
        <begin position="124"/>
        <end position="201"/>
    </location>
</feature>
<accession>A0A0B7AC04</accession>
<feature type="compositionally biased region" description="Basic and acidic residues" evidence="1">
    <location>
        <begin position="60"/>
        <end position="76"/>
    </location>
</feature>
<organism evidence="2">
    <name type="scientific">Arion vulgaris</name>
    <dbReference type="NCBI Taxonomy" id="1028688"/>
    <lineage>
        <taxon>Eukaryota</taxon>
        <taxon>Metazoa</taxon>
        <taxon>Spiralia</taxon>
        <taxon>Lophotrochozoa</taxon>
        <taxon>Mollusca</taxon>
        <taxon>Gastropoda</taxon>
        <taxon>Heterobranchia</taxon>
        <taxon>Euthyneura</taxon>
        <taxon>Panpulmonata</taxon>
        <taxon>Eupulmonata</taxon>
        <taxon>Stylommatophora</taxon>
        <taxon>Helicina</taxon>
        <taxon>Arionoidea</taxon>
        <taxon>Arionidae</taxon>
        <taxon>Arion</taxon>
    </lineage>
</organism>
<feature type="compositionally biased region" description="Low complexity" evidence="1">
    <location>
        <begin position="145"/>
        <end position="158"/>
    </location>
</feature>
<evidence type="ECO:0000313" key="2">
    <source>
        <dbReference type="EMBL" id="CEK77465.1"/>
    </source>
</evidence>
<dbReference type="AlphaFoldDB" id="A0A0B7AC04"/>
<feature type="region of interest" description="Disordered" evidence="1">
    <location>
        <begin position="1"/>
        <end position="40"/>
    </location>
</feature>
<proteinExistence type="predicted"/>
<protein>
    <submittedName>
        <fullName evidence="2">Uncharacterized protein</fullName>
    </submittedName>
</protein>